<organism evidence="2 3">
    <name type="scientific">Chitinibacter bivalviorum</name>
    <dbReference type="NCBI Taxonomy" id="2739434"/>
    <lineage>
        <taxon>Bacteria</taxon>
        <taxon>Pseudomonadati</taxon>
        <taxon>Pseudomonadota</taxon>
        <taxon>Betaproteobacteria</taxon>
        <taxon>Neisseriales</taxon>
        <taxon>Chitinibacteraceae</taxon>
        <taxon>Chitinibacter</taxon>
    </lineage>
</organism>
<dbReference type="RefSeq" id="WP_179355508.1">
    <property type="nucleotide sequence ID" value="NZ_CP058627.1"/>
</dbReference>
<evidence type="ECO:0000256" key="1">
    <source>
        <dbReference type="SAM" id="Phobius"/>
    </source>
</evidence>
<gene>
    <name evidence="2" type="ORF">HQ393_12580</name>
</gene>
<feature type="transmembrane region" description="Helical" evidence="1">
    <location>
        <begin position="80"/>
        <end position="100"/>
    </location>
</feature>
<evidence type="ECO:0000313" key="3">
    <source>
        <dbReference type="Proteomes" id="UP000509597"/>
    </source>
</evidence>
<dbReference type="Proteomes" id="UP000509597">
    <property type="component" value="Chromosome"/>
</dbReference>
<feature type="transmembrane region" description="Helical" evidence="1">
    <location>
        <begin position="42"/>
        <end position="60"/>
    </location>
</feature>
<feature type="transmembrane region" description="Helical" evidence="1">
    <location>
        <begin position="12"/>
        <end position="30"/>
    </location>
</feature>
<protein>
    <submittedName>
        <fullName evidence="2">Uncharacterized protein</fullName>
    </submittedName>
</protein>
<keyword evidence="1" id="KW-0812">Transmembrane</keyword>
<dbReference type="EMBL" id="CP058627">
    <property type="protein sequence ID" value="QLG89006.1"/>
    <property type="molecule type" value="Genomic_DNA"/>
</dbReference>
<evidence type="ECO:0000313" key="2">
    <source>
        <dbReference type="EMBL" id="QLG89006.1"/>
    </source>
</evidence>
<dbReference type="AlphaFoldDB" id="A0A7H9BKZ1"/>
<dbReference type="KEGG" id="chiz:HQ393_12580"/>
<keyword evidence="1" id="KW-1133">Transmembrane helix</keyword>
<sequence>MPTHPLRLRIAIWLRRLLPTLYVLGALLIWRNYAASPRGMWADIWLYLYTLPISYPLNVWLLPGEFPFLLGEPVHARSLYFALAVLALAAVIWLGCDSWVRWQRK</sequence>
<keyword evidence="3" id="KW-1185">Reference proteome</keyword>
<accession>A0A7H9BKZ1</accession>
<name>A0A7H9BKZ1_9NEIS</name>
<keyword evidence="1" id="KW-0472">Membrane</keyword>
<proteinExistence type="predicted"/>
<reference evidence="2 3" key="1">
    <citation type="submission" date="2020-07" db="EMBL/GenBank/DDBJ databases">
        <title>Complete genome sequence of Chitinibacter sp. 2T18.</title>
        <authorList>
            <person name="Bae J.-W."/>
            <person name="Choi J.-W."/>
        </authorList>
    </citation>
    <scope>NUCLEOTIDE SEQUENCE [LARGE SCALE GENOMIC DNA]</scope>
    <source>
        <strain evidence="2 3">2T18</strain>
    </source>
</reference>